<accession>A0ABV7BQ83</accession>
<keyword evidence="4 11" id="KW-0378">Hydrolase</keyword>
<dbReference type="PANTHER" id="PTHR21666:SF288">
    <property type="entry name" value="CELL DIVISION PROTEIN YTFB"/>
    <property type="match status" value="1"/>
</dbReference>
<feature type="compositionally biased region" description="Low complexity" evidence="8">
    <location>
        <begin position="288"/>
        <end position="302"/>
    </location>
</feature>
<keyword evidence="12" id="KW-1185">Reference proteome</keyword>
<gene>
    <name evidence="11" type="ORF">ACFOD3_06005</name>
</gene>
<comment type="caution">
    <text evidence="11">The sequence shown here is derived from an EMBL/GenBank/DDBJ whole genome shotgun (WGS) entry which is preliminary data.</text>
</comment>
<organism evidence="11 12">
    <name type="scientific">Falsiroseomonas tokyonensis</name>
    <dbReference type="NCBI Taxonomy" id="430521"/>
    <lineage>
        <taxon>Bacteria</taxon>
        <taxon>Pseudomonadati</taxon>
        <taxon>Pseudomonadota</taxon>
        <taxon>Alphaproteobacteria</taxon>
        <taxon>Acetobacterales</taxon>
        <taxon>Roseomonadaceae</taxon>
        <taxon>Falsiroseomonas</taxon>
    </lineage>
</organism>
<evidence type="ECO:0000256" key="9">
    <source>
        <dbReference type="SAM" id="SignalP"/>
    </source>
</evidence>
<evidence type="ECO:0000313" key="12">
    <source>
        <dbReference type="Proteomes" id="UP001595420"/>
    </source>
</evidence>
<feature type="domain" description="M23ase beta-sheet core" evidence="10">
    <location>
        <begin position="328"/>
        <end position="421"/>
    </location>
</feature>
<evidence type="ECO:0000256" key="6">
    <source>
        <dbReference type="ARBA" id="ARBA00023049"/>
    </source>
</evidence>
<comment type="cofactor">
    <cofactor evidence="1">
        <name>Zn(2+)</name>
        <dbReference type="ChEBI" id="CHEBI:29105"/>
    </cofactor>
</comment>
<feature type="region of interest" description="Disordered" evidence="8">
    <location>
        <begin position="245"/>
        <end position="308"/>
    </location>
</feature>
<keyword evidence="6" id="KW-0482">Metalloprotease</keyword>
<feature type="compositionally biased region" description="Basic and acidic residues" evidence="8">
    <location>
        <begin position="256"/>
        <end position="287"/>
    </location>
</feature>
<dbReference type="EMBL" id="JBHRSB010000001">
    <property type="protein sequence ID" value="MFC2999438.1"/>
    <property type="molecule type" value="Genomic_DNA"/>
</dbReference>
<dbReference type="CDD" id="cd12797">
    <property type="entry name" value="M23_peptidase"/>
    <property type="match status" value="1"/>
</dbReference>
<evidence type="ECO:0000256" key="5">
    <source>
        <dbReference type="ARBA" id="ARBA00022833"/>
    </source>
</evidence>
<feature type="signal peptide" evidence="9">
    <location>
        <begin position="1"/>
        <end position="27"/>
    </location>
</feature>
<evidence type="ECO:0000313" key="11">
    <source>
        <dbReference type="EMBL" id="MFC2999438.1"/>
    </source>
</evidence>
<evidence type="ECO:0000256" key="1">
    <source>
        <dbReference type="ARBA" id="ARBA00001947"/>
    </source>
</evidence>
<evidence type="ECO:0000256" key="8">
    <source>
        <dbReference type="SAM" id="MobiDB-lite"/>
    </source>
</evidence>
<dbReference type="RefSeq" id="WP_216835330.1">
    <property type="nucleotide sequence ID" value="NZ_JAFNJS010000001.1"/>
</dbReference>
<dbReference type="InterPro" id="IPR050570">
    <property type="entry name" value="Cell_wall_metabolism_enzyme"/>
</dbReference>
<proteinExistence type="predicted"/>
<sequence>MCRNGGHGAARLTLLLGLLLAPPSALAQPTLRDLRAAEQAAEDRRRAAEEAAERARSLAEEEVALAARRVELAALAQAAETEVAAVTERLEAARAAGARAARQIADRATAMRPLLPVMLRLSLYPAETVLAIPGEPEDALRGALVLRGLIRRLEEEATALRQAQTAAQEAEWLAAREALALEAAERAAREAVAGLEAELAVARTRRGDAEAAEERAATQAAAAAARAGDLADVLARLQRDRERREAAARASAAARAAERERQAAERARAAAEEAREARLAEQARQRPEPAATRAPQRQAAVPVPSGGRALPVAGRVTTAWGEAAPGGPHRGLTYAAAGGARVVAPCNGRAVYAAPFRSFGLLLIVDCGGGYHFVLAGMDRLDASAGQRLLAGEPIGVLGGTGASGGSLYVELRRNGQPVDPRPWFAARG</sequence>
<keyword evidence="7" id="KW-0175">Coiled coil</keyword>
<name>A0ABV7BQ83_9PROT</name>
<dbReference type="PANTHER" id="PTHR21666">
    <property type="entry name" value="PEPTIDASE-RELATED"/>
    <property type="match status" value="1"/>
</dbReference>
<evidence type="ECO:0000256" key="2">
    <source>
        <dbReference type="ARBA" id="ARBA00022670"/>
    </source>
</evidence>
<evidence type="ECO:0000259" key="10">
    <source>
        <dbReference type="Pfam" id="PF01551"/>
    </source>
</evidence>
<feature type="coiled-coil region" evidence="7">
    <location>
        <begin position="31"/>
        <end position="96"/>
    </location>
</feature>
<keyword evidence="3" id="KW-0479">Metal-binding</keyword>
<evidence type="ECO:0000256" key="3">
    <source>
        <dbReference type="ARBA" id="ARBA00022723"/>
    </source>
</evidence>
<protein>
    <submittedName>
        <fullName evidence="11">Murein hydrolase activator EnvC family protein</fullName>
    </submittedName>
</protein>
<dbReference type="GO" id="GO:0016787">
    <property type="term" value="F:hydrolase activity"/>
    <property type="evidence" value="ECO:0007669"/>
    <property type="project" value="UniProtKB-KW"/>
</dbReference>
<dbReference type="Pfam" id="PF01551">
    <property type="entry name" value="Peptidase_M23"/>
    <property type="match status" value="1"/>
</dbReference>
<dbReference type="Proteomes" id="UP001595420">
    <property type="component" value="Unassembled WGS sequence"/>
</dbReference>
<keyword evidence="5" id="KW-0862">Zinc</keyword>
<keyword evidence="9" id="KW-0732">Signal</keyword>
<evidence type="ECO:0000256" key="7">
    <source>
        <dbReference type="SAM" id="Coils"/>
    </source>
</evidence>
<evidence type="ECO:0000256" key="4">
    <source>
        <dbReference type="ARBA" id="ARBA00022801"/>
    </source>
</evidence>
<keyword evidence="2" id="KW-0645">Protease</keyword>
<feature type="chain" id="PRO_5046201691" evidence="9">
    <location>
        <begin position="28"/>
        <end position="429"/>
    </location>
</feature>
<reference evidence="12" key="1">
    <citation type="journal article" date="2019" name="Int. J. Syst. Evol. Microbiol.">
        <title>The Global Catalogue of Microorganisms (GCM) 10K type strain sequencing project: providing services to taxonomists for standard genome sequencing and annotation.</title>
        <authorList>
            <consortium name="The Broad Institute Genomics Platform"/>
            <consortium name="The Broad Institute Genome Sequencing Center for Infectious Disease"/>
            <person name="Wu L."/>
            <person name="Ma J."/>
        </authorList>
    </citation>
    <scope>NUCLEOTIDE SEQUENCE [LARGE SCALE GENOMIC DNA]</scope>
    <source>
        <strain evidence="12">CGMCC 1.16855</strain>
    </source>
</reference>
<dbReference type="InterPro" id="IPR016047">
    <property type="entry name" value="M23ase_b-sheet_dom"/>
</dbReference>